<dbReference type="EMBL" id="LNJU01000003">
    <property type="protein sequence ID" value="KWZ58474.1"/>
    <property type="molecule type" value="Genomic_DNA"/>
</dbReference>
<evidence type="ECO:0000313" key="2">
    <source>
        <dbReference type="EMBL" id="KWZ58474.1"/>
    </source>
</evidence>
<feature type="signal peptide" evidence="1">
    <location>
        <begin position="1"/>
        <end position="30"/>
    </location>
</feature>
<evidence type="ECO:0000313" key="3">
    <source>
        <dbReference type="Proteomes" id="UP000070119"/>
    </source>
</evidence>
<dbReference type="Proteomes" id="UP000070119">
    <property type="component" value="Unassembled WGS sequence"/>
</dbReference>
<name>A0AA40UXC5_9BURK</name>
<dbReference type="RefSeq" id="WP_059662465.1">
    <property type="nucleotide sequence ID" value="NZ_LNJU01000003.1"/>
</dbReference>
<organism evidence="2 3">
    <name type="scientific">Burkholderia ubonensis</name>
    <dbReference type="NCBI Taxonomy" id="101571"/>
    <lineage>
        <taxon>Bacteria</taxon>
        <taxon>Pseudomonadati</taxon>
        <taxon>Pseudomonadota</taxon>
        <taxon>Betaproteobacteria</taxon>
        <taxon>Burkholderiales</taxon>
        <taxon>Burkholderiaceae</taxon>
        <taxon>Burkholderia</taxon>
        <taxon>Burkholderia cepacia complex</taxon>
    </lineage>
</organism>
<protein>
    <submittedName>
        <fullName evidence="2">Conjugal transfer protein TraW</fullName>
    </submittedName>
</protein>
<keyword evidence="1" id="KW-0732">Signal</keyword>
<dbReference type="AlphaFoldDB" id="A0AA40UXC5"/>
<comment type="caution">
    <text evidence="2">The sequence shown here is derived from an EMBL/GenBank/DDBJ whole genome shotgun (WGS) entry which is preliminary data.</text>
</comment>
<gene>
    <name evidence="2" type="ORF">WK57_18570</name>
</gene>
<dbReference type="InterPro" id="IPR014114">
    <property type="entry name" value="TraW"/>
</dbReference>
<evidence type="ECO:0000256" key="1">
    <source>
        <dbReference type="SAM" id="SignalP"/>
    </source>
</evidence>
<accession>A0AA40UXC5</accession>
<feature type="chain" id="PRO_5041330557" evidence="1">
    <location>
        <begin position="31"/>
        <end position="220"/>
    </location>
</feature>
<reference evidence="2 3" key="1">
    <citation type="submission" date="2015-11" db="EMBL/GenBank/DDBJ databases">
        <authorList>
            <person name="Sahl J."/>
            <person name="Wagner D."/>
            <person name="Keim P."/>
        </authorList>
    </citation>
    <scope>NUCLEOTIDE SEQUENCE [LARGE SCALE GENOMIC DNA]</scope>
    <source>
        <strain evidence="2 3">MSMB1157</strain>
    </source>
</reference>
<sequence>MKSSERLTAWQCALATVLVLAAATADSACAGMLGTVGPTYPIAEPSAVDQILAQLRKKDQTGELARLQQEAVRRSLNSAKNPAPVDGIRTATARSEQLIDPTVTYAEPVRTDDGRIVIPAGTKVNPLDIMPFTETLVFFDGRDPEQAAAVARLLARPNARVKPVLIAGSWLDLTKQFKTQVYFDQNGTLSHRFGISEVPALIRQQGKALSLSVVPARELN</sequence>
<proteinExistence type="predicted"/>
<dbReference type="NCBIfam" id="TIGR02743">
    <property type="entry name" value="TraW"/>
    <property type="match status" value="1"/>
</dbReference>